<dbReference type="InterPro" id="IPR050295">
    <property type="entry name" value="Plant_2OG-oxidoreductases"/>
</dbReference>
<accession>A0A2G3A7D0</accession>
<reference evidence="9 10" key="2">
    <citation type="journal article" date="2017" name="Genome Biol.">
        <title>New reference genome sequences of hot pepper reveal the massive evolution of plant disease-resistance genes by retroduplication.</title>
        <authorList>
            <person name="Kim S."/>
            <person name="Park J."/>
            <person name="Yeom S.I."/>
            <person name="Kim Y.M."/>
            <person name="Seo E."/>
            <person name="Kim K.T."/>
            <person name="Kim M.S."/>
            <person name="Lee J.M."/>
            <person name="Cheong K."/>
            <person name="Shin H.S."/>
            <person name="Kim S.B."/>
            <person name="Han K."/>
            <person name="Lee J."/>
            <person name="Park M."/>
            <person name="Lee H.A."/>
            <person name="Lee H.Y."/>
            <person name="Lee Y."/>
            <person name="Oh S."/>
            <person name="Lee J.H."/>
            <person name="Choi E."/>
            <person name="Choi E."/>
            <person name="Lee S.E."/>
            <person name="Jeon J."/>
            <person name="Kim H."/>
            <person name="Choi G."/>
            <person name="Song H."/>
            <person name="Lee J."/>
            <person name="Lee S.C."/>
            <person name="Kwon J.K."/>
            <person name="Lee H.Y."/>
            <person name="Koo N."/>
            <person name="Hong Y."/>
            <person name="Kim R.W."/>
            <person name="Kang W.H."/>
            <person name="Huh J.H."/>
            <person name="Kang B.C."/>
            <person name="Yang T.J."/>
            <person name="Lee Y.H."/>
            <person name="Bennetzen J.L."/>
            <person name="Choi D."/>
        </authorList>
    </citation>
    <scope>NUCLEOTIDE SEQUENCE [LARGE SCALE GENOMIC DNA]</scope>
    <source>
        <strain evidence="10">cv. CM334</strain>
    </source>
</reference>
<dbReference type="Pfam" id="PF03171">
    <property type="entry name" value="2OG-FeII_Oxy"/>
    <property type="match status" value="1"/>
</dbReference>
<reference evidence="9 10" key="1">
    <citation type="journal article" date="2014" name="Nat. Genet.">
        <title>Genome sequence of the hot pepper provides insights into the evolution of pungency in Capsicum species.</title>
        <authorList>
            <person name="Kim S."/>
            <person name="Park M."/>
            <person name="Yeom S.I."/>
            <person name="Kim Y.M."/>
            <person name="Lee J.M."/>
            <person name="Lee H.A."/>
            <person name="Seo E."/>
            <person name="Choi J."/>
            <person name="Cheong K."/>
            <person name="Kim K.T."/>
            <person name="Jung K."/>
            <person name="Lee G.W."/>
            <person name="Oh S.K."/>
            <person name="Bae C."/>
            <person name="Kim S.B."/>
            <person name="Lee H.Y."/>
            <person name="Kim S.Y."/>
            <person name="Kim M.S."/>
            <person name="Kang B.C."/>
            <person name="Jo Y.D."/>
            <person name="Yang H.B."/>
            <person name="Jeong H.J."/>
            <person name="Kang W.H."/>
            <person name="Kwon J.K."/>
            <person name="Shin C."/>
            <person name="Lim J.Y."/>
            <person name="Park J.H."/>
            <person name="Huh J.H."/>
            <person name="Kim J.S."/>
            <person name="Kim B.D."/>
            <person name="Cohen O."/>
            <person name="Paran I."/>
            <person name="Suh M.C."/>
            <person name="Lee S.B."/>
            <person name="Kim Y.K."/>
            <person name="Shin Y."/>
            <person name="Noh S.J."/>
            <person name="Park J."/>
            <person name="Seo Y.S."/>
            <person name="Kwon S.Y."/>
            <person name="Kim H.A."/>
            <person name="Park J.M."/>
            <person name="Kim H.J."/>
            <person name="Choi S.B."/>
            <person name="Bosland P.W."/>
            <person name="Reeves G."/>
            <person name="Jo S.H."/>
            <person name="Lee B.W."/>
            <person name="Cho H.T."/>
            <person name="Choi H.S."/>
            <person name="Lee M.S."/>
            <person name="Yu Y."/>
            <person name="Do Choi Y."/>
            <person name="Park B.S."/>
            <person name="van Deynze A."/>
            <person name="Ashrafi H."/>
            <person name="Hill T."/>
            <person name="Kim W.T."/>
            <person name="Pai H.S."/>
            <person name="Ahn H.K."/>
            <person name="Yeam I."/>
            <person name="Giovannoni J.J."/>
            <person name="Rose J.K."/>
            <person name="Sorensen I."/>
            <person name="Lee S.J."/>
            <person name="Kim R.W."/>
            <person name="Choi I.Y."/>
            <person name="Choi B.S."/>
            <person name="Lim J.S."/>
            <person name="Lee Y.H."/>
            <person name="Choi D."/>
        </authorList>
    </citation>
    <scope>NUCLEOTIDE SEQUENCE [LARGE SCALE GENOMIC DNA]</scope>
    <source>
        <strain evidence="10">cv. CM334</strain>
    </source>
</reference>
<dbReference type="EMBL" id="AYRZ02000002">
    <property type="protein sequence ID" value="PHT90142.1"/>
    <property type="molecule type" value="Genomic_DNA"/>
</dbReference>
<evidence type="ECO:0000256" key="4">
    <source>
        <dbReference type="ARBA" id="ARBA00023002"/>
    </source>
</evidence>
<dbReference type="PROSITE" id="PS51471">
    <property type="entry name" value="FE2OG_OXY"/>
    <property type="match status" value="1"/>
</dbReference>
<dbReference type="InterPro" id="IPR005123">
    <property type="entry name" value="Oxoglu/Fe-dep_dioxygenase_dom"/>
</dbReference>
<dbReference type="OMA" id="CEIQDFF"/>
<dbReference type="FunFam" id="2.60.120.330:FF:000001">
    <property type="entry name" value="Protein SRG1"/>
    <property type="match status" value="1"/>
</dbReference>
<dbReference type="PANTHER" id="PTHR47991">
    <property type="entry name" value="OXOGLUTARATE/IRON-DEPENDENT DIOXYGENASE"/>
    <property type="match status" value="1"/>
</dbReference>
<evidence type="ECO:0000313" key="10">
    <source>
        <dbReference type="Proteomes" id="UP000222542"/>
    </source>
</evidence>
<gene>
    <name evidence="9" type="ORF">T459_05255</name>
</gene>
<feature type="domain" description="Fe2OG dioxygenase" evidence="8">
    <location>
        <begin position="221"/>
        <end position="321"/>
    </location>
</feature>
<keyword evidence="4 6" id="KW-0560">Oxidoreductase</keyword>
<dbReference type="Pfam" id="PF14226">
    <property type="entry name" value="DIOX_N"/>
    <property type="match status" value="1"/>
</dbReference>
<evidence type="ECO:0000256" key="7">
    <source>
        <dbReference type="SAM" id="Coils"/>
    </source>
</evidence>
<keyword evidence="3" id="KW-0847">Vitamin C</keyword>
<name>A0A2G3A7D0_CAPAN</name>
<dbReference type="GO" id="GO:0046872">
    <property type="term" value="F:metal ion binding"/>
    <property type="evidence" value="ECO:0007669"/>
    <property type="project" value="UniProtKB-KW"/>
</dbReference>
<sequence>MRRKRFVGESLLRCRQSNVMYESNGFEEAVQRQKEMAKKKLVTIPPRYVRDDQDHSVASSNKEVPVIDMQRLINYNDHDDSMNIELQKLHFAAQEWGFFQLINHGVSCSVVERMKHEIKEFFNLPLEEKNKFEQLPGDTDGFGQLFVVSDEQKLDWADLFYLKTAPPHLRMPVFSKLSVSLRETIEEYSEEIKELTMKVLKLLGKTLGIEEEVVKSFFEEGKQSMRMNYYPPCPQPDKVMGISPHSDASALTILLQVNETEGLQIKKDGIWIPIVPLPSAFIVNIGDAFEIFSNGRYRSIEHRSVVSSEKERISVATFHGPRLNGELGPANSLVTAHGQPAFKKIGVNEFYTRFFNRELVGKTYVDTMRITH</sequence>
<evidence type="ECO:0000256" key="1">
    <source>
        <dbReference type="ARBA" id="ARBA00008056"/>
    </source>
</evidence>
<dbReference type="Gene3D" id="2.60.120.330">
    <property type="entry name" value="B-lactam Antibiotic, Isopenicillin N Synthase, Chain"/>
    <property type="match status" value="1"/>
</dbReference>
<dbReference type="InterPro" id="IPR044861">
    <property type="entry name" value="IPNS-like_FE2OG_OXY"/>
</dbReference>
<evidence type="ECO:0000256" key="3">
    <source>
        <dbReference type="ARBA" id="ARBA00022896"/>
    </source>
</evidence>
<proteinExistence type="inferred from homology"/>
<dbReference type="Proteomes" id="UP000222542">
    <property type="component" value="Unassembled WGS sequence"/>
</dbReference>
<dbReference type="GO" id="GO:0031418">
    <property type="term" value="F:L-ascorbic acid binding"/>
    <property type="evidence" value="ECO:0007669"/>
    <property type="project" value="UniProtKB-KW"/>
</dbReference>
<dbReference type="GO" id="GO:0002238">
    <property type="term" value="P:response to molecule of fungal origin"/>
    <property type="evidence" value="ECO:0007669"/>
    <property type="project" value="UniProtKB-ARBA"/>
</dbReference>
<dbReference type="InterPro" id="IPR027443">
    <property type="entry name" value="IPNS-like_sf"/>
</dbReference>
<dbReference type="GO" id="GO:0009805">
    <property type="term" value="P:coumarin biosynthetic process"/>
    <property type="evidence" value="ECO:0007669"/>
    <property type="project" value="UniProtKB-ARBA"/>
</dbReference>
<comment type="caution">
    <text evidence="9">The sequence shown here is derived from an EMBL/GenBank/DDBJ whole genome shotgun (WGS) entry which is preliminary data.</text>
</comment>
<feature type="coiled-coil region" evidence="7">
    <location>
        <begin position="178"/>
        <end position="205"/>
    </location>
</feature>
<dbReference type="AlphaFoldDB" id="A0A2G3A7D0"/>
<evidence type="ECO:0000313" key="9">
    <source>
        <dbReference type="EMBL" id="PHT90142.1"/>
    </source>
</evidence>
<organism evidence="9 10">
    <name type="scientific">Capsicum annuum</name>
    <name type="common">Capsicum pepper</name>
    <dbReference type="NCBI Taxonomy" id="4072"/>
    <lineage>
        <taxon>Eukaryota</taxon>
        <taxon>Viridiplantae</taxon>
        <taxon>Streptophyta</taxon>
        <taxon>Embryophyta</taxon>
        <taxon>Tracheophyta</taxon>
        <taxon>Spermatophyta</taxon>
        <taxon>Magnoliopsida</taxon>
        <taxon>eudicotyledons</taxon>
        <taxon>Gunneridae</taxon>
        <taxon>Pentapetalae</taxon>
        <taxon>asterids</taxon>
        <taxon>lamiids</taxon>
        <taxon>Solanales</taxon>
        <taxon>Solanaceae</taxon>
        <taxon>Solanoideae</taxon>
        <taxon>Capsiceae</taxon>
        <taxon>Capsicum</taxon>
    </lineage>
</organism>
<evidence type="ECO:0000256" key="6">
    <source>
        <dbReference type="RuleBase" id="RU003682"/>
    </source>
</evidence>
<dbReference type="Gramene" id="PHT90142">
    <property type="protein sequence ID" value="PHT90142"/>
    <property type="gene ID" value="T459_05255"/>
</dbReference>
<protein>
    <submittedName>
        <fullName evidence="9">Protein SRG1</fullName>
    </submittedName>
</protein>
<keyword evidence="7" id="KW-0175">Coiled coil</keyword>
<dbReference type="GO" id="GO:0016706">
    <property type="term" value="F:2-oxoglutarate-dependent dioxygenase activity"/>
    <property type="evidence" value="ECO:0007669"/>
    <property type="project" value="UniProtKB-ARBA"/>
</dbReference>
<evidence type="ECO:0000259" key="8">
    <source>
        <dbReference type="PROSITE" id="PS51471"/>
    </source>
</evidence>
<dbReference type="SUPFAM" id="SSF51197">
    <property type="entry name" value="Clavaminate synthase-like"/>
    <property type="match status" value="1"/>
</dbReference>
<keyword evidence="10" id="KW-1185">Reference proteome</keyword>
<keyword evidence="2 6" id="KW-0479">Metal-binding</keyword>
<dbReference type="InterPro" id="IPR026992">
    <property type="entry name" value="DIOX_N"/>
</dbReference>
<keyword evidence="5 6" id="KW-0408">Iron</keyword>
<evidence type="ECO:0000256" key="2">
    <source>
        <dbReference type="ARBA" id="ARBA00022723"/>
    </source>
</evidence>
<comment type="similarity">
    <text evidence="1 6">Belongs to the iron/ascorbate-dependent oxidoreductase family.</text>
</comment>
<evidence type="ECO:0000256" key="5">
    <source>
        <dbReference type="ARBA" id="ARBA00023004"/>
    </source>
</evidence>